<evidence type="ECO:0000313" key="2">
    <source>
        <dbReference type="EMBL" id="GEL17708.1"/>
    </source>
</evidence>
<dbReference type="STRING" id="1123024.GCA_000423625_03040"/>
<feature type="transmembrane region" description="Helical" evidence="1">
    <location>
        <begin position="36"/>
        <end position="53"/>
    </location>
</feature>
<organism evidence="2 3">
    <name type="scientific">Pseudonocardia asaccharolytica DSM 44247 = NBRC 16224</name>
    <dbReference type="NCBI Taxonomy" id="1123024"/>
    <lineage>
        <taxon>Bacteria</taxon>
        <taxon>Bacillati</taxon>
        <taxon>Actinomycetota</taxon>
        <taxon>Actinomycetes</taxon>
        <taxon>Pseudonocardiales</taxon>
        <taxon>Pseudonocardiaceae</taxon>
        <taxon>Pseudonocardia</taxon>
    </lineage>
</organism>
<reference evidence="2 3" key="1">
    <citation type="submission" date="2019-07" db="EMBL/GenBank/DDBJ databases">
        <title>Whole genome shotgun sequence of Pseudonocardia asaccharolytica NBRC 16224.</title>
        <authorList>
            <person name="Hosoyama A."/>
            <person name="Uohara A."/>
            <person name="Ohji S."/>
            <person name="Ichikawa N."/>
        </authorList>
    </citation>
    <scope>NUCLEOTIDE SEQUENCE [LARGE SCALE GENOMIC DNA]</scope>
    <source>
        <strain evidence="2 3">NBRC 16224</strain>
    </source>
</reference>
<proteinExistence type="predicted"/>
<protein>
    <recommendedName>
        <fullName evidence="4">DUF2637 domain-containing protein</fullName>
    </recommendedName>
</protein>
<feature type="transmembrane region" description="Helical" evidence="1">
    <location>
        <begin position="65"/>
        <end position="83"/>
    </location>
</feature>
<gene>
    <name evidence="2" type="ORF">PA7_15450</name>
</gene>
<accession>A0A511D474</accession>
<dbReference type="InterPro" id="IPR021235">
    <property type="entry name" value="DUF2637"/>
</dbReference>
<dbReference type="AlphaFoldDB" id="A0A511D474"/>
<dbReference type="Pfam" id="PF10935">
    <property type="entry name" value="DUF2637"/>
    <property type="match status" value="1"/>
</dbReference>
<evidence type="ECO:0000313" key="3">
    <source>
        <dbReference type="Proteomes" id="UP000321328"/>
    </source>
</evidence>
<comment type="caution">
    <text evidence="2">The sequence shown here is derived from an EMBL/GenBank/DDBJ whole genome shotgun (WGS) entry which is preliminary data.</text>
</comment>
<evidence type="ECO:0008006" key="4">
    <source>
        <dbReference type="Google" id="ProtNLM"/>
    </source>
</evidence>
<dbReference type="EMBL" id="BJVI01000011">
    <property type="protein sequence ID" value="GEL17708.1"/>
    <property type="molecule type" value="Genomic_DNA"/>
</dbReference>
<keyword evidence="1" id="KW-1133">Transmembrane helix</keyword>
<name>A0A511D474_9PSEU</name>
<feature type="transmembrane region" description="Helical" evidence="1">
    <location>
        <begin position="95"/>
        <end position="119"/>
    </location>
</feature>
<dbReference type="Proteomes" id="UP000321328">
    <property type="component" value="Unassembled WGS sequence"/>
</dbReference>
<evidence type="ECO:0000256" key="1">
    <source>
        <dbReference type="SAM" id="Phobius"/>
    </source>
</evidence>
<keyword evidence="1" id="KW-0812">Transmembrane</keyword>
<keyword evidence="1" id="KW-0472">Membrane</keyword>
<keyword evidence="3" id="KW-1185">Reference proteome</keyword>
<sequence length="207" mass="20955">MWAGLAVVLAAAAVLSFHALRDLAVAAGIPARLAWLLPIAVDAGAAVSCATWLSRRAPADAARVARGMTWALLACTVAGNAAVQGMHAAAVVPPWWVAVVVGAIPPAVVGGTVHLAVLVGRGSPRPVDVAAAEETAEPGATLDVAPATARPLAVVPPAGEQAGDDVDGRAAALVAEGAGRRRIARELEITEHEARQLLARLRDRVAS</sequence>